<dbReference type="PROSITE" id="PS00631">
    <property type="entry name" value="CYTOSOL_AP"/>
    <property type="match status" value="1"/>
</dbReference>
<dbReference type="PANTHER" id="PTHR11963:SF48">
    <property type="entry name" value="DIPEPTIDASE B, ISOFORM A"/>
    <property type="match status" value="1"/>
</dbReference>
<organism evidence="6 7">
    <name type="scientific">Ciona intestinalis</name>
    <name type="common">Transparent sea squirt</name>
    <name type="synonym">Ascidia intestinalis</name>
    <dbReference type="NCBI Taxonomy" id="7719"/>
    <lineage>
        <taxon>Eukaryota</taxon>
        <taxon>Metazoa</taxon>
        <taxon>Chordata</taxon>
        <taxon>Tunicata</taxon>
        <taxon>Ascidiacea</taxon>
        <taxon>Phlebobranchia</taxon>
        <taxon>Cionidae</taxon>
        <taxon>Ciona</taxon>
    </lineage>
</organism>
<name>F6S5A6_CIOIN</name>
<dbReference type="GO" id="GO:0030145">
    <property type="term" value="F:manganese ion binding"/>
    <property type="evidence" value="ECO:0007669"/>
    <property type="project" value="InterPro"/>
</dbReference>
<accession>F6S5A6</accession>
<reference evidence="6" key="2">
    <citation type="submission" date="2025-08" db="UniProtKB">
        <authorList>
            <consortium name="Ensembl"/>
        </authorList>
    </citation>
    <scope>IDENTIFICATION</scope>
</reference>
<dbReference type="Ensembl" id="ENSCINT00000016449.3">
    <property type="protein sequence ID" value="ENSCINP00000016449.3"/>
    <property type="gene ID" value="ENSCING00000008044.3"/>
</dbReference>
<dbReference type="Proteomes" id="UP000008144">
    <property type="component" value="Unassembled WGS sequence"/>
</dbReference>
<dbReference type="Pfam" id="PF00883">
    <property type="entry name" value="Peptidase_M17"/>
    <property type="match status" value="1"/>
</dbReference>
<dbReference type="GO" id="GO:0005737">
    <property type="term" value="C:cytoplasm"/>
    <property type="evidence" value="ECO:0000318"/>
    <property type="project" value="GO_Central"/>
</dbReference>
<dbReference type="PRINTS" id="PR00481">
    <property type="entry name" value="LAMNOPPTDASE"/>
</dbReference>
<dbReference type="GeneTree" id="ENSGT00530000063255"/>
<dbReference type="SUPFAM" id="SSF53187">
    <property type="entry name" value="Zn-dependent exopeptidases"/>
    <property type="match status" value="1"/>
</dbReference>
<feature type="domain" description="Cytosol aminopeptidase" evidence="5">
    <location>
        <begin position="341"/>
        <end position="348"/>
    </location>
</feature>
<reference evidence="7" key="1">
    <citation type="journal article" date="2002" name="Science">
        <title>The draft genome of Ciona intestinalis: insights into chordate and vertebrate origins.</title>
        <authorList>
            <person name="Dehal P."/>
            <person name="Satou Y."/>
            <person name="Campbell R.K."/>
            <person name="Chapman J."/>
            <person name="Degnan B."/>
            <person name="De Tomaso A."/>
            <person name="Davidson B."/>
            <person name="Di Gregorio A."/>
            <person name="Gelpke M."/>
            <person name="Goodstein D.M."/>
            <person name="Harafuji N."/>
            <person name="Hastings K.E."/>
            <person name="Ho I."/>
            <person name="Hotta K."/>
            <person name="Huang W."/>
            <person name="Kawashima T."/>
            <person name="Lemaire P."/>
            <person name="Martinez D."/>
            <person name="Meinertzhagen I.A."/>
            <person name="Necula S."/>
            <person name="Nonaka M."/>
            <person name="Putnam N."/>
            <person name="Rash S."/>
            <person name="Saiga H."/>
            <person name="Satake M."/>
            <person name="Terry A."/>
            <person name="Yamada L."/>
            <person name="Wang H.G."/>
            <person name="Awazu S."/>
            <person name="Azumi K."/>
            <person name="Boore J."/>
            <person name="Branno M."/>
            <person name="Chin-Bow S."/>
            <person name="DeSantis R."/>
            <person name="Doyle S."/>
            <person name="Francino P."/>
            <person name="Keys D.N."/>
            <person name="Haga S."/>
            <person name="Hayashi H."/>
            <person name="Hino K."/>
            <person name="Imai K.S."/>
            <person name="Inaba K."/>
            <person name="Kano S."/>
            <person name="Kobayashi K."/>
            <person name="Kobayashi M."/>
            <person name="Lee B.I."/>
            <person name="Makabe K.W."/>
            <person name="Manohar C."/>
            <person name="Matassi G."/>
            <person name="Medina M."/>
            <person name="Mochizuki Y."/>
            <person name="Mount S."/>
            <person name="Morishita T."/>
            <person name="Miura S."/>
            <person name="Nakayama A."/>
            <person name="Nishizaka S."/>
            <person name="Nomoto H."/>
            <person name="Ohta F."/>
            <person name="Oishi K."/>
            <person name="Rigoutsos I."/>
            <person name="Sano M."/>
            <person name="Sasaki A."/>
            <person name="Sasakura Y."/>
            <person name="Shoguchi E."/>
            <person name="Shin-i T."/>
            <person name="Spagnuolo A."/>
            <person name="Stainier D."/>
            <person name="Suzuki M.M."/>
            <person name="Tassy O."/>
            <person name="Takatori N."/>
            <person name="Tokuoka M."/>
            <person name="Yagi K."/>
            <person name="Yoshizaki F."/>
            <person name="Wada S."/>
            <person name="Zhang C."/>
            <person name="Hyatt P.D."/>
            <person name="Larimer F."/>
            <person name="Detter C."/>
            <person name="Doggett N."/>
            <person name="Glavina T."/>
            <person name="Hawkins T."/>
            <person name="Richardson P."/>
            <person name="Lucas S."/>
            <person name="Kohara Y."/>
            <person name="Levine M."/>
            <person name="Satoh N."/>
            <person name="Rokhsar D.S."/>
        </authorList>
    </citation>
    <scope>NUCLEOTIDE SEQUENCE [LARGE SCALE GENOMIC DNA]</scope>
</reference>
<evidence type="ECO:0000313" key="7">
    <source>
        <dbReference type="Proteomes" id="UP000008144"/>
    </source>
</evidence>
<dbReference type="PANTHER" id="PTHR11963">
    <property type="entry name" value="LEUCINE AMINOPEPTIDASE-RELATED"/>
    <property type="match status" value="1"/>
</dbReference>
<comment type="similarity">
    <text evidence="1">Belongs to the peptidase M17 family.</text>
</comment>
<dbReference type="Gene3D" id="3.40.630.10">
    <property type="entry name" value="Zn peptidases"/>
    <property type="match status" value="1"/>
</dbReference>
<evidence type="ECO:0000256" key="3">
    <source>
        <dbReference type="ARBA" id="ARBA00022670"/>
    </source>
</evidence>
<dbReference type="GO" id="GO:0008233">
    <property type="term" value="F:peptidase activity"/>
    <property type="evidence" value="ECO:0000318"/>
    <property type="project" value="GO_Central"/>
</dbReference>
<dbReference type="HOGENOM" id="CLU_013734_0_1_1"/>
<dbReference type="STRING" id="7719.ENSCINP00000016449"/>
<reference evidence="6" key="3">
    <citation type="submission" date="2025-09" db="UniProtKB">
        <authorList>
            <consortium name="Ensembl"/>
        </authorList>
    </citation>
    <scope>IDENTIFICATION</scope>
</reference>
<keyword evidence="3" id="KW-0645">Protease</keyword>
<dbReference type="InterPro" id="IPR000819">
    <property type="entry name" value="Peptidase_M17_C"/>
</dbReference>
<proteinExistence type="inferred from homology"/>
<dbReference type="OMA" id="MAVESKN"/>
<protein>
    <recommendedName>
        <fullName evidence="5">Cytosol aminopeptidase domain-containing protein</fullName>
    </recommendedName>
</protein>
<keyword evidence="4" id="KW-0378">Hydrolase</keyword>
<dbReference type="FunCoup" id="F6S5A6">
    <property type="interactions" value="2"/>
</dbReference>
<evidence type="ECO:0000256" key="1">
    <source>
        <dbReference type="ARBA" id="ARBA00009528"/>
    </source>
</evidence>
<evidence type="ECO:0000313" key="6">
    <source>
        <dbReference type="Ensembl" id="ENSCINP00000016449.3"/>
    </source>
</evidence>
<dbReference type="InParanoid" id="F6S5A6"/>
<dbReference type="GO" id="GO:0006508">
    <property type="term" value="P:proteolysis"/>
    <property type="evidence" value="ECO:0000318"/>
    <property type="project" value="GO_Central"/>
</dbReference>
<keyword evidence="2" id="KW-0031">Aminopeptidase</keyword>
<dbReference type="InterPro" id="IPR011356">
    <property type="entry name" value="Leucine_aapep/pepB"/>
</dbReference>
<evidence type="ECO:0000256" key="4">
    <source>
        <dbReference type="ARBA" id="ARBA00022801"/>
    </source>
</evidence>
<dbReference type="GO" id="GO:0070006">
    <property type="term" value="F:metalloaminopeptidase activity"/>
    <property type="evidence" value="ECO:0007669"/>
    <property type="project" value="InterPro"/>
</dbReference>
<keyword evidence="7" id="KW-1185">Reference proteome</keyword>
<evidence type="ECO:0000256" key="2">
    <source>
        <dbReference type="ARBA" id="ARBA00022438"/>
    </source>
</evidence>
<sequence length="515" mass="55910">NMDFPIVGVSRVDASSNVFDGIILVTDKIESIGSEFNFIKDALLKLKSIDDSVGKDVAIGTIDGPMKRVIFSPTGPLDRDYDDVRRFGDAAGKGVERALSAGCKKPLLVTIKDKRYKQCSFASAMGALQKLYVPLEIREALPEKKQKVEKFGLWSKENVEYLVQMTSAFEKGKIVSRDIGASDPERMAPPKVAEYVLEAFRDTCVKVTVESDLKVIEKNYPCLAAVNRCASVIDRHGARVVRLFYEGEGPITNTVFLVGKGVTYDTGGADVKAGGNMAGMHRDKCGAATVAGILKIFAELKPKHLKVCGTMSMVRNSIGANCYVADEIITSRAGVRLRIGNTDAEGRMAMADCLCEAKEEALAAINPQLYTLATLTGHAILAVGPNYTLVMDNGPAKEANNSIMIQIKGHVLGDPCEMSTIRREDYEFHTGKSEYEDVLQAGNKPSTQTPRGHQGPAAFLIMASGLDKHGLDSNKQLKYTHVDNAAAVFPFPGIPEAKATTMLAARYIMENPHHN</sequence>
<evidence type="ECO:0000259" key="5">
    <source>
        <dbReference type="PROSITE" id="PS00631"/>
    </source>
</evidence>
<dbReference type="AlphaFoldDB" id="F6S5A6"/>